<name>A0A0B8NWH7_9VIBR</name>
<dbReference type="PROSITE" id="PS52050">
    <property type="entry name" value="WYL"/>
    <property type="match status" value="1"/>
</dbReference>
<keyword evidence="4" id="KW-1185">Reference proteome</keyword>
<dbReference type="InterPro" id="IPR026881">
    <property type="entry name" value="WYL_dom"/>
</dbReference>
<protein>
    <submittedName>
        <fullName evidence="3">Transcriptional factor mdcH</fullName>
    </submittedName>
</protein>
<proteinExistence type="predicted"/>
<evidence type="ECO:0000313" key="3">
    <source>
        <dbReference type="EMBL" id="GAM58286.1"/>
    </source>
</evidence>
<sequence>MEFLEMSKNFERFQLVLQNIPCAPDHITSSELREILLNKDLLNPELDEKSQLKTVQRVISKVASDYHSVELDTSKRPHQIRIASGHQHPINPAAMSSVLSLQIIEHEVLKMLPPNMRKTVSNLISTANSEQDKRVSLWKERFYYAPIELQLTTPEFEEAYIEVIENAILEKRTLNMTYQKRGNAEPEEYVVDPLGLMLHGNSFYLVASKGDDNYRTFAIHRIKALKPSFTSTKPVKEFNTKNHIEANTPHFSGGDWIEVELKIHNHNGMHLIEETMLSEEQEIIAKDDTHTIVKARVRESLGFEWWLMKNANIVQIIKPERIRKTLKENLRSALQLYS</sequence>
<dbReference type="AlphaFoldDB" id="A0A0B8NWH7"/>
<dbReference type="Pfam" id="PF25583">
    <property type="entry name" value="WCX"/>
    <property type="match status" value="1"/>
</dbReference>
<evidence type="ECO:0000259" key="1">
    <source>
        <dbReference type="Pfam" id="PF13280"/>
    </source>
</evidence>
<accession>A0A0B8NWH7</accession>
<evidence type="ECO:0000313" key="4">
    <source>
        <dbReference type="Proteomes" id="UP000031671"/>
    </source>
</evidence>
<feature type="domain" description="WYL" evidence="1">
    <location>
        <begin position="160"/>
        <end position="226"/>
    </location>
</feature>
<dbReference type="PANTHER" id="PTHR34580:SF1">
    <property type="entry name" value="PROTEIN PAFC"/>
    <property type="match status" value="1"/>
</dbReference>
<dbReference type="PANTHER" id="PTHR34580">
    <property type="match status" value="1"/>
</dbReference>
<gene>
    <name evidence="3" type="ORF">JCM19231_96</name>
</gene>
<reference evidence="3 4" key="2">
    <citation type="submission" date="2015-01" db="EMBL/GenBank/DDBJ databases">
        <authorList>
            <consortium name="NBRP consortium"/>
            <person name="Sawabe T."/>
            <person name="Meirelles P."/>
            <person name="Feng G."/>
            <person name="Sayaka M."/>
            <person name="Hattori M."/>
            <person name="Ohkuma M."/>
        </authorList>
    </citation>
    <scope>NUCLEOTIDE SEQUENCE [LARGE SCALE GENOMIC DNA]</scope>
    <source>
        <strain evidence="4">JCM 19231</strain>
    </source>
</reference>
<dbReference type="Pfam" id="PF13280">
    <property type="entry name" value="WYL"/>
    <property type="match status" value="1"/>
</dbReference>
<organism evidence="3 4">
    <name type="scientific">Vibrio ishigakensis</name>
    <dbReference type="NCBI Taxonomy" id="1481914"/>
    <lineage>
        <taxon>Bacteria</taxon>
        <taxon>Pseudomonadati</taxon>
        <taxon>Pseudomonadota</taxon>
        <taxon>Gammaproteobacteria</taxon>
        <taxon>Vibrionales</taxon>
        <taxon>Vibrionaceae</taxon>
        <taxon>Vibrio</taxon>
    </lineage>
</organism>
<reference evidence="3 4" key="1">
    <citation type="submission" date="2015-01" db="EMBL/GenBank/DDBJ databases">
        <title>Vibrio sp. C1 JCM 19231 whole genome shotgun sequence.</title>
        <authorList>
            <person name="Sawabe T."/>
            <person name="Meirelles P."/>
            <person name="Feng G."/>
            <person name="Sayaka M."/>
            <person name="Hattori M."/>
            <person name="Ohkuma M."/>
        </authorList>
    </citation>
    <scope>NUCLEOTIDE SEQUENCE [LARGE SCALE GENOMIC DNA]</scope>
    <source>
        <strain evidence="4">JCM 19231</strain>
    </source>
</reference>
<evidence type="ECO:0000259" key="2">
    <source>
        <dbReference type="Pfam" id="PF25583"/>
    </source>
</evidence>
<dbReference type="InterPro" id="IPR057727">
    <property type="entry name" value="WCX_dom"/>
</dbReference>
<comment type="caution">
    <text evidence="3">The sequence shown here is derived from an EMBL/GenBank/DDBJ whole genome shotgun (WGS) entry which is preliminary data.</text>
</comment>
<feature type="domain" description="WCX" evidence="2">
    <location>
        <begin position="257"/>
        <end position="334"/>
    </location>
</feature>
<dbReference type="Proteomes" id="UP000031671">
    <property type="component" value="Unassembled WGS sequence"/>
</dbReference>
<dbReference type="EMBL" id="BBRZ01000081">
    <property type="protein sequence ID" value="GAM58286.1"/>
    <property type="molecule type" value="Genomic_DNA"/>
</dbReference>
<dbReference type="InterPro" id="IPR051534">
    <property type="entry name" value="CBASS_pafABC_assoc_protein"/>
</dbReference>